<dbReference type="SUPFAM" id="SSF51735">
    <property type="entry name" value="NAD(P)-binding Rossmann-fold domains"/>
    <property type="match status" value="1"/>
</dbReference>
<dbReference type="FunFam" id="1.10.1040.10:FF:000017">
    <property type="entry name" value="2-dehydropantoate 2-reductase"/>
    <property type="match status" value="1"/>
</dbReference>
<dbReference type="InterPro" id="IPR051402">
    <property type="entry name" value="KPR-Related"/>
</dbReference>
<evidence type="ECO:0000256" key="1">
    <source>
        <dbReference type="ARBA" id="ARBA00007870"/>
    </source>
</evidence>
<dbReference type="InterPro" id="IPR013328">
    <property type="entry name" value="6PGD_dom2"/>
</dbReference>
<dbReference type="InterPro" id="IPR003710">
    <property type="entry name" value="ApbA"/>
</dbReference>
<dbReference type="Pfam" id="PF08546">
    <property type="entry name" value="ApbA_C"/>
    <property type="match status" value="1"/>
</dbReference>
<keyword evidence="3" id="KW-0560">Oxidoreductase</keyword>
<gene>
    <name evidence="6" type="ORF">METZ01_LOCUS99260</name>
</gene>
<dbReference type="InterPro" id="IPR013752">
    <property type="entry name" value="KPA_reductase"/>
</dbReference>
<reference evidence="6" key="1">
    <citation type="submission" date="2018-05" db="EMBL/GenBank/DDBJ databases">
        <authorList>
            <person name="Lanie J.A."/>
            <person name="Ng W.-L."/>
            <person name="Kazmierczak K.M."/>
            <person name="Andrzejewski T.M."/>
            <person name="Davidsen T.M."/>
            <person name="Wayne K.J."/>
            <person name="Tettelin H."/>
            <person name="Glass J.I."/>
            <person name="Rusch D."/>
            <person name="Podicherti R."/>
            <person name="Tsui H.-C.T."/>
            <person name="Winkler M.E."/>
        </authorList>
    </citation>
    <scope>NUCLEOTIDE SEQUENCE</scope>
</reference>
<dbReference type="InterPro" id="IPR008927">
    <property type="entry name" value="6-PGluconate_DH-like_C_sf"/>
</dbReference>
<proteinExistence type="inferred from homology"/>
<dbReference type="InterPro" id="IPR013332">
    <property type="entry name" value="KPR_N"/>
</dbReference>
<dbReference type="GO" id="GO:0015940">
    <property type="term" value="P:pantothenate biosynthetic process"/>
    <property type="evidence" value="ECO:0007669"/>
    <property type="project" value="InterPro"/>
</dbReference>
<evidence type="ECO:0000256" key="2">
    <source>
        <dbReference type="ARBA" id="ARBA00022857"/>
    </source>
</evidence>
<evidence type="ECO:0000256" key="3">
    <source>
        <dbReference type="ARBA" id="ARBA00023002"/>
    </source>
</evidence>
<dbReference type="Gene3D" id="1.10.1040.10">
    <property type="entry name" value="N-(1-d-carboxylethyl)-l-norvaline Dehydrogenase, domain 2"/>
    <property type="match status" value="1"/>
</dbReference>
<dbReference type="GO" id="GO:0005737">
    <property type="term" value="C:cytoplasm"/>
    <property type="evidence" value="ECO:0007669"/>
    <property type="project" value="TreeGrafter"/>
</dbReference>
<dbReference type="Pfam" id="PF02558">
    <property type="entry name" value="ApbA"/>
    <property type="match status" value="1"/>
</dbReference>
<dbReference type="PANTHER" id="PTHR21708">
    <property type="entry name" value="PROBABLE 2-DEHYDROPANTOATE 2-REDUCTASE"/>
    <property type="match status" value="1"/>
</dbReference>
<sequence length="312" mass="33803">MAESNSPTFAIMGSGGMGGYIGAKLTQAGYKVSFIARGAHLEAMKNNGLKIEGPDETFVIDPIRATNDPREIGPVDFVIFCVKLWDTEAAGEQCRDLVGPDTAVLSMQNGVDPEPILSRILGCEHVMGAVSEIGANIIEPGFVRRFTSFAIIRFGELDQSRSARSIQFSEAITAAELEADHVDSINLTIWDKFLWLVGASALNCVTRQPFGPVREDPDTRALLRQIMQEVMAVANAKDIPLTNKNIEARLDYIDSLPGQAKVSMAVDLERGNQLELPWLSGAVARMGQELSIPTPANNVICAALKHYVMGSV</sequence>
<feature type="domain" description="Ketopantoate reductase C-terminal" evidence="5">
    <location>
        <begin position="185"/>
        <end position="307"/>
    </location>
</feature>
<dbReference type="SUPFAM" id="SSF48179">
    <property type="entry name" value="6-phosphogluconate dehydrogenase C-terminal domain-like"/>
    <property type="match status" value="1"/>
</dbReference>
<evidence type="ECO:0008006" key="7">
    <source>
        <dbReference type="Google" id="ProtNLM"/>
    </source>
</evidence>
<protein>
    <recommendedName>
        <fullName evidence="7">2-dehydropantoate 2-reductase</fullName>
    </recommendedName>
</protein>
<dbReference type="NCBIfam" id="TIGR00745">
    <property type="entry name" value="apbA_panE"/>
    <property type="match status" value="1"/>
</dbReference>
<name>A0A381W1I2_9ZZZZ</name>
<keyword evidence="2" id="KW-0521">NADP</keyword>
<dbReference type="GO" id="GO:0008677">
    <property type="term" value="F:2-dehydropantoate 2-reductase activity"/>
    <property type="evidence" value="ECO:0007669"/>
    <property type="project" value="InterPro"/>
</dbReference>
<evidence type="ECO:0000259" key="5">
    <source>
        <dbReference type="Pfam" id="PF08546"/>
    </source>
</evidence>
<dbReference type="PANTHER" id="PTHR21708:SF26">
    <property type="entry name" value="2-DEHYDROPANTOATE 2-REDUCTASE"/>
    <property type="match status" value="1"/>
</dbReference>
<evidence type="ECO:0000313" key="6">
    <source>
        <dbReference type="EMBL" id="SVA46406.1"/>
    </source>
</evidence>
<accession>A0A381W1I2</accession>
<evidence type="ECO:0000259" key="4">
    <source>
        <dbReference type="Pfam" id="PF02558"/>
    </source>
</evidence>
<dbReference type="InterPro" id="IPR036291">
    <property type="entry name" value="NAD(P)-bd_dom_sf"/>
</dbReference>
<comment type="similarity">
    <text evidence="1">Belongs to the ketopantoate reductase family.</text>
</comment>
<dbReference type="AlphaFoldDB" id="A0A381W1I2"/>
<dbReference type="EMBL" id="UINC01010431">
    <property type="protein sequence ID" value="SVA46406.1"/>
    <property type="molecule type" value="Genomic_DNA"/>
</dbReference>
<dbReference type="Gene3D" id="3.40.50.720">
    <property type="entry name" value="NAD(P)-binding Rossmann-like Domain"/>
    <property type="match status" value="1"/>
</dbReference>
<feature type="domain" description="Ketopantoate reductase N-terminal" evidence="4">
    <location>
        <begin position="10"/>
        <end position="158"/>
    </location>
</feature>
<organism evidence="6">
    <name type="scientific">marine metagenome</name>
    <dbReference type="NCBI Taxonomy" id="408172"/>
    <lineage>
        <taxon>unclassified sequences</taxon>
        <taxon>metagenomes</taxon>
        <taxon>ecological metagenomes</taxon>
    </lineage>
</organism>